<dbReference type="STRING" id="153721.MYP_863"/>
<name>A0A098L9K2_9BACT</name>
<evidence type="ECO:0000313" key="5">
    <source>
        <dbReference type="EMBL" id="GAL83636.1"/>
    </source>
</evidence>
<evidence type="ECO:0000259" key="4">
    <source>
        <dbReference type="PROSITE" id="PS51161"/>
    </source>
</evidence>
<dbReference type="GO" id="GO:0003677">
    <property type="term" value="F:DNA binding"/>
    <property type="evidence" value="ECO:0007669"/>
    <property type="project" value="InterPro"/>
</dbReference>
<dbReference type="AlphaFoldDB" id="A0A098L9K2"/>
<dbReference type="Pfam" id="PF03477">
    <property type="entry name" value="ATP-cone"/>
    <property type="match status" value="1"/>
</dbReference>
<dbReference type="InterPro" id="IPR011856">
    <property type="entry name" value="tRNA_endonuc-like_dom_sf"/>
</dbReference>
<evidence type="ECO:0000313" key="6">
    <source>
        <dbReference type="Proteomes" id="UP000030185"/>
    </source>
</evidence>
<evidence type="ECO:0000256" key="3">
    <source>
        <dbReference type="PROSITE-ProRule" id="PRU00492"/>
    </source>
</evidence>
<sequence length="288" mass="32803">MRDKKIYIEKASGDKVIFSEEKLRRSLSKACRDRKTVDEIIKSIVNGLVPGMTTQQIYTKAFDLLASISKPSAGKYKLKAAIMELGPSGYPFERYFGEILKHQGFEVQIGQIVQGHCVNHEIDIIAIKGDKHFMVECKFHNRPGFQCDVKIPLYIQARFEDVIKQMKTLPGHSEMFHQGWVVTNTRFTGDAIQYGKCIGLNLIGWDYPDQGSLNDLIDASNLYPLTCLTTLTNIEKEKLLENKIVLSKDLCNDEKILEIIGVHPRRISEIMKETLALCHDSNHQNNFK</sequence>
<dbReference type="OrthoDB" id="320396at2"/>
<dbReference type="GO" id="GO:0005524">
    <property type="term" value="F:ATP binding"/>
    <property type="evidence" value="ECO:0007669"/>
    <property type="project" value="UniProtKB-UniRule"/>
</dbReference>
<dbReference type="CDD" id="cd22308">
    <property type="entry name" value="Af1548-like"/>
    <property type="match status" value="1"/>
</dbReference>
<keyword evidence="2 3" id="KW-0067">ATP-binding</keyword>
<dbReference type="PROSITE" id="PS51161">
    <property type="entry name" value="ATP_CONE"/>
    <property type="match status" value="1"/>
</dbReference>
<dbReference type="GO" id="GO:0009307">
    <property type="term" value="P:DNA restriction-modification system"/>
    <property type="evidence" value="ECO:0007669"/>
    <property type="project" value="InterPro"/>
</dbReference>
<feature type="domain" description="ATP-cone" evidence="4">
    <location>
        <begin position="6"/>
        <end position="101"/>
    </location>
</feature>
<comment type="caution">
    <text evidence="5">The sequence shown here is derived from an EMBL/GenBank/DDBJ whole genome shotgun (WGS) entry which is preliminary data.</text>
</comment>
<dbReference type="RefSeq" id="WP_045458779.1">
    <property type="nucleotide sequence ID" value="NZ_BBLT01000001.1"/>
</dbReference>
<keyword evidence="1 3" id="KW-0547">Nucleotide-binding</keyword>
<accession>A0A098L9K2</accession>
<reference evidence="5 6" key="1">
    <citation type="submission" date="2014-09" db="EMBL/GenBank/DDBJ databases">
        <title>Sporocytophaga myxococcoides PG-01 genome sequencing.</title>
        <authorList>
            <person name="Liu L."/>
            <person name="Gao P.J."/>
            <person name="Chen G.J."/>
            <person name="Wang L.S."/>
        </authorList>
    </citation>
    <scope>NUCLEOTIDE SEQUENCE [LARGE SCALE GENOMIC DNA]</scope>
    <source>
        <strain evidence="5 6">PG-01</strain>
    </source>
</reference>
<gene>
    <name evidence="5" type="ORF">MYP_863</name>
</gene>
<evidence type="ECO:0000256" key="2">
    <source>
        <dbReference type="ARBA" id="ARBA00022840"/>
    </source>
</evidence>
<organism evidence="5 6">
    <name type="scientific">Sporocytophaga myxococcoides</name>
    <dbReference type="NCBI Taxonomy" id="153721"/>
    <lineage>
        <taxon>Bacteria</taxon>
        <taxon>Pseudomonadati</taxon>
        <taxon>Bacteroidota</taxon>
        <taxon>Cytophagia</taxon>
        <taxon>Cytophagales</taxon>
        <taxon>Cytophagaceae</taxon>
        <taxon>Sporocytophaga</taxon>
    </lineage>
</organism>
<dbReference type="EMBL" id="BBLT01000001">
    <property type="protein sequence ID" value="GAL83636.1"/>
    <property type="molecule type" value="Genomic_DNA"/>
</dbReference>
<dbReference type="InterPro" id="IPR007560">
    <property type="entry name" value="Restrct_endonuc_IV_Mrr"/>
</dbReference>
<dbReference type="GO" id="GO:0004519">
    <property type="term" value="F:endonuclease activity"/>
    <property type="evidence" value="ECO:0007669"/>
    <property type="project" value="InterPro"/>
</dbReference>
<dbReference type="Proteomes" id="UP000030185">
    <property type="component" value="Unassembled WGS sequence"/>
</dbReference>
<dbReference type="eggNOG" id="COG1327">
    <property type="taxonomic scope" value="Bacteria"/>
</dbReference>
<proteinExistence type="predicted"/>
<evidence type="ECO:0000256" key="1">
    <source>
        <dbReference type="ARBA" id="ARBA00022741"/>
    </source>
</evidence>
<dbReference type="SUPFAM" id="SSF52980">
    <property type="entry name" value="Restriction endonuclease-like"/>
    <property type="match status" value="1"/>
</dbReference>
<dbReference type="Pfam" id="PF04471">
    <property type="entry name" value="Mrr_cat"/>
    <property type="match status" value="1"/>
</dbReference>
<keyword evidence="6" id="KW-1185">Reference proteome</keyword>
<dbReference type="InterPro" id="IPR011335">
    <property type="entry name" value="Restrct_endonuc-II-like"/>
</dbReference>
<dbReference type="InterPro" id="IPR005144">
    <property type="entry name" value="ATP-cone_dom"/>
</dbReference>
<protein>
    <submittedName>
        <fullName evidence="5">ATP-cone domain-containing protein</fullName>
    </submittedName>
</protein>
<dbReference type="Gene3D" id="3.40.1350.10">
    <property type="match status" value="1"/>
</dbReference>